<evidence type="ECO:0000313" key="2">
    <source>
        <dbReference type="Proteomes" id="UP000321085"/>
    </source>
</evidence>
<dbReference type="EMBL" id="BJYU01000034">
    <property type="protein sequence ID" value="GEO15056.1"/>
    <property type="molecule type" value="Genomic_DNA"/>
</dbReference>
<proteinExistence type="predicted"/>
<dbReference type="AlphaFoldDB" id="A0A512BST7"/>
<dbReference type="Proteomes" id="UP000321085">
    <property type="component" value="Unassembled WGS sequence"/>
</dbReference>
<dbReference type="RefSeq" id="WP_114184977.1">
    <property type="nucleotide sequence ID" value="NZ_BJYU01000034.1"/>
</dbReference>
<dbReference type="OrthoDB" id="8017333at2"/>
<accession>A0A512BST7</accession>
<reference evidence="1 2" key="1">
    <citation type="submission" date="2019-07" db="EMBL/GenBank/DDBJ databases">
        <title>Whole genome shotgun sequence of Microvirga aerophila NBRC 106136.</title>
        <authorList>
            <person name="Hosoyama A."/>
            <person name="Uohara A."/>
            <person name="Ohji S."/>
            <person name="Ichikawa N."/>
        </authorList>
    </citation>
    <scope>NUCLEOTIDE SEQUENCE [LARGE SCALE GENOMIC DNA]</scope>
    <source>
        <strain evidence="1 2">NBRC 106136</strain>
    </source>
</reference>
<gene>
    <name evidence="1" type="ORF">MAE02_27520</name>
</gene>
<name>A0A512BST7_9HYPH</name>
<comment type="caution">
    <text evidence="1">The sequence shown here is derived from an EMBL/GenBank/DDBJ whole genome shotgun (WGS) entry which is preliminary data.</text>
</comment>
<keyword evidence="2" id="KW-1185">Reference proteome</keyword>
<evidence type="ECO:0000313" key="1">
    <source>
        <dbReference type="EMBL" id="GEO15056.1"/>
    </source>
</evidence>
<protein>
    <submittedName>
        <fullName evidence="1">Uncharacterized protein</fullName>
    </submittedName>
</protein>
<organism evidence="1 2">
    <name type="scientific">Microvirga aerophila</name>
    <dbReference type="NCBI Taxonomy" id="670291"/>
    <lineage>
        <taxon>Bacteria</taxon>
        <taxon>Pseudomonadati</taxon>
        <taxon>Pseudomonadota</taxon>
        <taxon>Alphaproteobacteria</taxon>
        <taxon>Hyphomicrobiales</taxon>
        <taxon>Methylobacteriaceae</taxon>
        <taxon>Microvirga</taxon>
    </lineage>
</organism>
<sequence>MTDLLEVTQNRPHPQTMGYRPSRITLYGVPFYHLTTDEVTVYFLPSPLTQNRSLVLVYGYCYQGHCYTLPEPMVVLVEAPGTQANGSCGWNSPYLSWEVDKLDATIQFQAFGDTFEELILKRNFNAAKQPVAYSIAWQMAHRGGKLIE</sequence>